<accession>C2MDG4</accession>
<name>C2MDG4_9PORP</name>
<evidence type="ECO:0000256" key="2">
    <source>
        <dbReference type="ARBA" id="ARBA00019191"/>
    </source>
</evidence>
<gene>
    <name evidence="9" type="ORF">PORUE0001_0529</name>
</gene>
<keyword evidence="3" id="KW-0963">Cytoplasm</keyword>
<dbReference type="MEROPS" id="C15.001"/>
<keyword evidence="5 9" id="KW-0378">Hydrolase</keyword>
<evidence type="ECO:0000256" key="1">
    <source>
        <dbReference type="ARBA" id="ARBA00006641"/>
    </source>
</evidence>
<dbReference type="GO" id="GO:0016920">
    <property type="term" value="F:pyroglutamyl-peptidase activity"/>
    <property type="evidence" value="ECO:0007669"/>
    <property type="project" value="InterPro"/>
</dbReference>
<dbReference type="InterPro" id="IPR016125">
    <property type="entry name" value="Peptidase_C15-like"/>
</dbReference>
<dbReference type="InterPro" id="IPR036440">
    <property type="entry name" value="Peptidase_C15-like_sf"/>
</dbReference>
<evidence type="ECO:0000256" key="3">
    <source>
        <dbReference type="ARBA" id="ARBA00022490"/>
    </source>
</evidence>
<dbReference type="GO" id="GO:0006508">
    <property type="term" value="P:proteolysis"/>
    <property type="evidence" value="ECO:0007669"/>
    <property type="project" value="UniProtKB-KW"/>
</dbReference>
<dbReference type="CDD" id="cd00501">
    <property type="entry name" value="Peptidase_C15"/>
    <property type="match status" value="1"/>
</dbReference>
<evidence type="ECO:0000256" key="7">
    <source>
        <dbReference type="ARBA" id="ARBA00030836"/>
    </source>
</evidence>
<evidence type="ECO:0000313" key="10">
    <source>
        <dbReference type="Proteomes" id="UP000003303"/>
    </source>
</evidence>
<dbReference type="PANTHER" id="PTHR23402:SF1">
    <property type="entry name" value="PYROGLUTAMYL-PEPTIDASE I"/>
    <property type="match status" value="1"/>
</dbReference>
<dbReference type="GO" id="GO:0005829">
    <property type="term" value="C:cytosol"/>
    <property type="evidence" value="ECO:0007669"/>
    <property type="project" value="InterPro"/>
</dbReference>
<dbReference type="PANTHER" id="PTHR23402">
    <property type="entry name" value="PROTEASE FAMILY C15 PYROGLUTAMYL-PEPTIDASE I-RELATED"/>
    <property type="match status" value="1"/>
</dbReference>
<comment type="caution">
    <text evidence="9">The sequence shown here is derived from an EMBL/GenBank/DDBJ whole genome shotgun (WGS) entry which is preliminary data.</text>
</comment>
<dbReference type="PIRSF" id="PIRSF015592">
    <property type="entry name" value="Prld-crbxl_pptds"/>
    <property type="match status" value="1"/>
</dbReference>
<dbReference type="EMBL" id="ACLR01000192">
    <property type="protein sequence ID" value="EEK16232.1"/>
    <property type="molecule type" value="Genomic_DNA"/>
</dbReference>
<dbReference type="Proteomes" id="UP000003303">
    <property type="component" value="Unassembled WGS sequence"/>
</dbReference>
<evidence type="ECO:0000256" key="8">
    <source>
        <dbReference type="ARBA" id="ARBA00031559"/>
    </source>
</evidence>
<evidence type="ECO:0000313" key="9">
    <source>
        <dbReference type="EMBL" id="EEK16232.1"/>
    </source>
</evidence>
<dbReference type="InterPro" id="IPR000816">
    <property type="entry name" value="Peptidase_C15"/>
</dbReference>
<reference evidence="9 10" key="1">
    <citation type="submission" date="2009-04" db="EMBL/GenBank/DDBJ databases">
        <authorList>
            <person name="Sebastian Y."/>
            <person name="Madupu R."/>
            <person name="Durkin A.S."/>
            <person name="Torralba M."/>
            <person name="Methe B."/>
            <person name="Sutton G.G."/>
            <person name="Strausberg R.L."/>
            <person name="Nelson K.E."/>
        </authorList>
    </citation>
    <scope>NUCLEOTIDE SEQUENCE [LARGE SCALE GENOMIC DNA]</scope>
    <source>
        <strain evidence="9 10">60-3</strain>
    </source>
</reference>
<comment type="similarity">
    <text evidence="1">Belongs to the peptidase C15 family.</text>
</comment>
<dbReference type="AlphaFoldDB" id="C2MDG4"/>
<evidence type="ECO:0000256" key="4">
    <source>
        <dbReference type="ARBA" id="ARBA00022670"/>
    </source>
</evidence>
<keyword evidence="10" id="KW-1185">Reference proteome</keyword>
<sequence length="206" mass="22919">MYTVLVTGFEPYWDYPDNSSWVVAQEVATHDLAGIRICTEMMPVSFHQVAEALRRAIDLHTPDLIIMLGQSGGSDRIKLERIAINLMESKLPDNDGYLPNEETIYTDGASALFTNTSIKELRTTIEQLGIKVKISNSSGLYVCNRLYYEALSITQSRPSTQALFVHLPYYEGQPSAKPARPTMPLADMVQAIVAIIKRISGTHQAV</sequence>
<dbReference type="eggNOG" id="COG2039">
    <property type="taxonomic scope" value="Bacteria"/>
</dbReference>
<proteinExistence type="inferred from homology"/>
<protein>
    <recommendedName>
        <fullName evidence="2">Pyrrolidone-carboxylate peptidase</fullName>
    </recommendedName>
    <alternativeName>
        <fullName evidence="7">5-oxoprolyl-peptidase</fullName>
    </alternativeName>
    <alternativeName>
        <fullName evidence="8">Pyroglutamyl-peptidase I</fullName>
    </alternativeName>
</protein>
<keyword evidence="4" id="KW-0645">Protease</keyword>
<evidence type="ECO:0000256" key="6">
    <source>
        <dbReference type="ARBA" id="ARBA00022807"/>
    </source>
</evidence>
<dbReference type="PRINTS" id="PR00706">
    <property type="entry name" value="PYROGLUPTASE"/>
</dbReference>
<dbReference type="Pfam" id="PF01470">
    <property type="entry name" value="Peptidase_C15"/>
    <property type="match status" value="1"/>
</dbReference>
<dbReference type="Gene3D" id="3.40.630.20">
    <property type="entry name" value="Peptidase C15, pyroglutamyl peptidase I-like"/>
    <property type="match status" value="1"/>
</dbReference>
<evidence type="ECO:0000256" key="5">
    <source>
        <dbReference type="ARBA" id="ARBA00022801"/>
    </source>
</evidence>
<dbReference type="STRING" id="596327.PORUE0001_0529"/>
<keyword evidence="6" id="KW-0788">Thiol protease</keyword>
<dbReference type="SUPFAM" id="SSF53182">
    <property type="entry name" value="Pyrrolidone carboxyl peptidase (pyroglutamate aminopeptidase)"/>
    <property type="match status" value="1"/>
</dbReference>
<organism evidence="9 10">
    <name type="scientific">Porphyromonas uenonis 60-3</name>
    <dbReference type="NCBI Taxonomy" id="596327"/>
    <lineage>
        <taxon>Bacteria</taxon>
        <taxon>Pseudomonadati</taxon>
        <taxon>Bacteroidota</taxon>
        <taxon>Bacteroidia</taxon>
        <taxon>Bacteroidales</taxon>
        <taxon>Porphyromonadaceae</taxon>
        <taxon>Porphyromonas</taxon>
    </lineage>
</organism>